<name>A0A6G1H6L5_9PEZI</name>
<dbReference type="EMBL" id="ML977147">
    <property type="protein sequence ID" value="KAF1988861.1"/>
    <property type="molecule type" value="Genomic_DNA"/>
</dbReference>
<dbReference type="InterPro" id="IPR016130">
    <property type="entry name" value="Tyr_Pase_AS"/>
</dbReference>
<feature type="domain" description="Tyrosine specific protein phosphatases" evidence="1">
    <location>
        <begin position="159"/>
        <end position="227"/>
    </location>
</feature>
<dbReference type="InterPro" id="IPR026893">
    <property type="entry name" value="Tyr/Ser_Pase_IphP-type"/>
</dbReference>
<reference evidence="2" key="1">
    <citation type="journal article" date="2020" name="Stud. Mycol.">
        <title>101 Dothideomycetes genomes: a test case for predicting lifestyles and emergence of pathogens.</title>
        <authorList>
            <person name="Haridas S."/>
            <person name="Albert R."/>
            <person name="Binder M."/>
            <person name="Bloem J."/>
            <person name="Labutti K."/>
            <person name="Salamov A."/>
            <person name="Andreopoulos B."/>
            <person name="Baker S."/>
            <person name="Barry K."/>
            <person name="Bills G."/>
            <person name="Bluhm B."/>
            <person name="Cannon C."/>
            <person name="Castanera R."/>
            <person name="Culley D."/>
            <person name="Daum C."/>
            <person name="Ezra D."/>
            <person name="Gonzalez J."/>
            <person name="Henrissat B."/>
            <person name="Kuo A."/>
            <person name="Liang C."/>
            <person name="Lipzen A."/>
            <person name="Lutzoni F."/>
            <person name="Magnuson J."/>
            <person name="Mondo S."/>
            <person name="Nolan M."/>
            <person name="Ohm R."/>
            <person name="Pangilinan J."/>
            <person name="Park H.-J."/>
            <person name="Ramirez L."/>
            <person name="Alfaro M."/>
            <person name="Sun H."/>
            <person name="Tritt A."/>
            <person name="Yoshinaga Y."/>
            <person name="Zwiers L.-H."/>
            <person name="Turgeon B."/>
            <person name="Goodwin S."/>
            <person name="Spatafora J."/>
            <person name="Crous P."/>
            <person name="Grigoriev I."/>
        </authorList>
    </citation>
    <scope>NUCLEOTIDE SEQUENCE</scope>
    <source>
        <strain evidence="2">CBS 113979</strain>
    </source>
</reference>
<keyword evidence="3" id="KW-1185">Reference proteome</keyword>
<dbReference type="InterPro" id="IPR000387">
    <property type="entry name" value="Tyr_Pase_dom"/>
</dbReference>
<accession>A0A6G1H6L5</accession>
<dbReference type="Pfam" id="PF13350">
    <property type="entry name" value="Y_phosphatase3"/>
    <property type="match status" value="1"/>
</dbReference>
<evidence type="ECO:0000313" key="3">
    <source>
        <dbReference type="Proteomes" id="UP000800041"/>
    </source>
</evidence>
<dbReference type="PROSITE" id="PS50056">
    <property type="entry name" value="TYR_PHOSPHATASE_2"/>
    <property type="match status" value="1"/>
</dbReference>
<evidence type="ECO:0000259" key="1">
    <source>
        <dbReference type="PROSITE" id="PS50056"/>
    </source>
</evidence>
<dbReference type="OrthoDB" id="449382at2759"/>
<dbReference type="PANTHER" id="PTHR31126">
    <property type="entry name" value="TYROSINE-PROTEIN PHOSPHATASE"/>
    <property type="match status" value="1"/>
</dbReference>
<protein>
    <recommendedName>
        <fullName evidence="1">Tyrosine specific protein phosphatases domain-containing protein</fullName>
    </recommendedName>
</protein>
<organism evidence="2 3">
    <name type="scientific">Aulographum hederae CBS 113979</name>
    <dbReference type="NCBI Taxonomy" id="1176131"/>
    <lineage>
        <taxon>Eukaryota</taxon>
        <taxon>Fungi</taxon>
        <taxon>Dikarya</taxon>
        <taxon>Ascomycota</taxon>
        <taxon>Pezizomycotina</taxon>
        <taxon>Dothideomycetes</taxon>
        <taxon>Pleosporomycetidae</taxon>
        <taxon>Aulographales</taxon>
        <taxon>Aulographaceae</taxon>
    </lineage>
</organism>
<dbReference type="GO" id="GO:0004721">
    <property type="term" value="F:phosphoprotein phosphatase activity"/>
    <property type="evidence" value="ECO:0007669"/>
    <property type="project" value="InterPro"/>
</dbReference>
<gene>
    <name evidence="2" type="ORF">K402DRAFT_351361</name>
</gene>
<dbReference type="Proteomes" id="UP000800041">
    <property type="component" value="Unassembled WGS sequence"/>
</dbReference>
<sequence length="313" mass="34445">MSIPPSSILPPPFINIPLLPNLRPLPALPTSTSTSTTRPNILFRSADPSKTSLADIARLHDEFGIRRIFDLRSTPEIERGGELEAWEGRLAEFRASRGEGEEEGGEERGIERVWCPVFAEEDYSPEKVAVRFKDYAREGTEGFAEAYTSILRAAGPCFRKIFLHLSTLAPTLQNPARACLIHCTAGKDRTGVFCAILLTLLEVPAQTIADEYALTEVGLGHMKQHFIDRIMQSEAFSGPGGAGREGAERMVTSRAENMLATLKRVESDFGGAESYVREVCGLSDEDVIRLKRVFLVQDGSVSDESRGHVQPVL</sequence>
<dbReference type="PROSITE" id="PS00383">
    <property type="entry name" value="TYR_PHOSPHATASE_1"/>
    <property type="match status" value="1"/>
</dbReference>
<dbReference type="AlphaFoldDB" id="A0A6G1H6L5"/>
<dbReference type="InterPro" id="IPR029021">
    <property type="entry name" value="Prot-tyrosine_phosphatase-like"/>
</dbReference>
<dbReference type="PANTHER" id="PTHR31126:SF1">
    <property type="entry name" value="TYROSINE SPECIFIC PROTEIN PHOSPHATASES DOMAIN-CONTAINING PROTEIN"/>
    <property type="match status" value="1"/>
</dbReference>
<dbReference type="Gene3D" id="3.90.190.10">
    <property type="entry name" value="Protein tyrosine phosphatase superfamily"/>
    <property type="match status" value="1"/>
</dbReference>
<proteinExistence type="predicted"/>
<evidence type="ECO:0000313" key="2">
    <source>
        <dbReference type="EMBL" id="KAF1988861.1"/>
    </source>
</evidence>
<dbReference type="SUPFAM" id="SSF52799">
    <property type="entry name" value="(Phosphotyrosine protein) phosphatases II"/>
    <property type="match status" value="1"/>
</dbReference>